<evidence type="ECO:0000313" key="6">
    <source>
        <dbReference type="EMBL" id="KAK8875259.1"/>
    </source>
</evidence>
<dbReference type="InterPro" id="IPR047021">
    <property type="entry name" value="REXO1/3/4-like"/>
</dbReference>
<dbReference type="SMART" id="SM00479">
    <property type="entry name" value="EXOIII"/>
    <property type="match status" value="1"/>
</dbReference>
<dbReference type="InterPro" id="IPR013520">
    <property type="entry name" value="Ribonucl_H"/>
</dbReference>
<comment type="caution">
    <text evidence="6">The sequence shown here is derived from an EMBL/GenBank/DDBJ whole genome shotgun (WGS) entry which is preliminary data.</text>
</comment>
<keyword evidence="3" id="KW-0269">Exonuclease</keyword>
<gene>
    <name evidence="6" type="ORF">PGQ11_005773</name>
</gene>
<reference evidence="6 7" key="1">
    <citation type="journal article" date="2024" name="IMA Fungus">
        <title>Apiospora arundinis, a panoply of carbohydrate-active enzymes and secondary metabolites.</title>
        <authorList>
            <person name="Sorensen T."/>
            <person name="Petersen C."/>
            <person name="Muurmann A.T."/>
            <person name="Christiansen J.V."/>
            <person name="Brundto M.L."/>
            <person name="Overgaard C.K."/>
            <person name="Boysen A.T."/>
            <person name="Wollenberg R.D."/>
            <person name="Larsen T.O."/>
            <person name="Sorensen J.L."/>
            <person name="Nielsen K.L."/>
            <person name="Sondergaard T.E."/>
        </authorList>
    </citation>
    <scope>NUCLEOTIDE SEQUENCE [LARGE SCALE GENOMIC DNA]</scope>
    <source>
        <strain evidence="6 7">AAU 773</strain>
    </source>
</reference>
<keyword evidence="2" id="KW-0378">Hydrolase</keyword>
<dbReference type="InterPro" id="IPR036397">
    <property type="entry name" value="RNaseH_sf"/>
</dbReference>
<proteinExistence type="predicted"/>
<dbReference type="Proteomes" id="UP001390339">
    <property type="component" value="Unassembled WGS sequence"/>
</dbReference>
<keyword evidence="7" id="KW-1185">Reference proteome</keyword>
<evidence type="ECO:0000259" key="5">
    <source>
        <dbReference type="SMART" id="SM00479"/>
    </source>
</evidence>
<organism evidence="6 7">
    <name type="scientific">Apiospora arundinis</name>
    <dbReference type="NCBI Taxonomy" id="335852"/>
    <lineage>
        <taxon>Eukaryota</taxon>
        <taxon>Fungi</taxon>
        <taxon>Dikarya</taxon>
        <taxon>Ascomycota</taxon>
        <taxon>Pezizomycotina</taxon>
        <taxon>Sordariomycetes</taxon>
        <taxon>Xylariomycetidae</taxon>
        <taxon>Amphisphaeriales</taxon>
        <taxon>Apiosporaceae</taxon>
        <taxon>Apiospora</taxon>
    </lineage>
</organism>
<keyword evidence="1" id="KW-0540">Nuclease</keyword>
<dbReference type="Pfam" id="PF00929">
    <property type="entry name" value="RNase_T"/>
    <property type="match status" value="1"/>
</dbReference>
<dbReference type="PANTHER" id="PTHR12801">
    <property type="entry name" value="RNA EXONUCLEASE REXO1 / RECO3 FAMILY MEMBER-RELATED"/>
    <property type="match status" value="1"/>
</dbReference>
<dbReference type="PANTHER" id="PTHR12801:SF114">
    <property type="entry name" value="EXONUCLEASE, PUTATIVE (AFU_ORTHOLOGUE AFUA_7G00870)-RELATED"/>
    <property type="match status" value="1"/>
</dbReference>
<dbReference type="InterPro" id="IPR012337">
    <property type="entry name" value="RNaseH-like_sf"/>
</dbReference>
<sequence length="339" mass="37405">MQSASGYAEDETAPPETDISNSPYPAVIFAPDDKTVVRNELVYGNNSYTYVANDTPTSPICHHQIIAALQLRCQTNEQLTHRKIVLPAQPTSDNAQTRLPADYMSSGTPDPARHDRRAAIAIDCEMVGVAVGSTSYFDRIDIGDTNPSRDRSELVEVCAVDAITGEILINQLVRPAGRVVDWRTEFSGASEAKLLQAQARGTVLPHWRDARDLLLRYMDAETVLVGHSIQSDLRVLRLAHGHVVDTSIQTAAAVFGDVRRVIFPRIWGLRHLALRLLGKRIRDNGGDSNPAKTSHDCVEDTMMTRELALWCILNPAELSAWAREMRQDMAAKNAASQAK</sequence>
<name>A0ABR2JBX2_9PEZI</name>
<protein>
    <submittedName>
        <fullName evidence="6">Ribonuclease H-like protein</fullName>
    </submittedName>
</protein>
<evidence type="ECO:0000256" key="4">
    <source>
        <dbReference type="SAM" id="MobiDB-lite"/>
    </source>
</evidence>
<dbReference type="CDD" id="cd06137">
    <property type="entry name" value="DEDDh_RNase"/>
    <property type="match status" value="1"/>
</dbReference>
<feature type="region of interest" description="Disordered" evidence="4">
    <location>
        <begin position="1"/>
        <end position="24"/>
    </location>
</feature>
<dbReference type="SUPFAM" id="SSF53098">
    <property type="entry name" value="Ribonuclease H-like"/>
    <property type="match status" value="1"/>
</dbReference>
<dbReference type="EMBL" id="JAPCWZ010000003">
    <property type="protein sequence ID" value="KAK8875259.1"/>
    <property type="molecule type" value="Genomic_DNA"/>
</dbReference>
<evidence type="ECO:0000256" key="1">
    <source>
        <dbReference type="ARBA" id="ARBA00022722"/>
    </source>
</evidence>
<evidence type="ECO:0000256" key="3">
    <source>
        <dbReference type="ARBA" id="ARBA00022839"/>
    </source>
</evidence>
<evidence type="ECO:0000256" key="2">
    <source>
        <dbReference type="ARBA" id="ARBA00022801"/>
    </source>
</evidence>
<evidence type="ECO:0000313" key="7">
    <source>
        <dbReference type="Proteomes" id="UP001390339"/>
    </source>
</evidence>
<accession>A0ABR2JBX2</accession>
<dbReference type="Gene3D" id="3.30.420.10">
    <property type="entry name" value="Ribonuclease H-like superfamily/Ribonuclease H"/>
    <property type="match status" value="1"/>
</dbReference>
<feature type="domain" description="Exonuclease" evidence="5">
    <location>
        <begin position="118"/>
        <end position="317"/>
    </location>
</feature>